<dbReference type="EMBL" id="VDMA02000022">
    <property type="protein sequence ID" value="KAB8180399.1"/>
    <property type="molecule type" value="Genomic_DNA"/>
</dbReference>
<keyword evidence="5" id="KW-1185">Reference proteome</keyword>
<comment type="caution">
    <text evidence="4">The sequence shown here is derived from an EMBL/GenBank/DDBJ whole genome shotgun (WGS) entry which is preliminary data.</text>
</comment>
<feature type="compositionally biased region" description="Low complexity" evidence="2">
    <location>
        <begin position="85"/>
        <end position="101"/>
    </location>
</feature>
<gene>
    <name evidence="4" type="ORF">FH610_032930</name>
</gene>
<organism evidence="4 5">
    <name type="scientific">Microbispora catharanthi</name>
    <dbReference type="NCBI Taxonomy" id="1712871"/>
    <lineage>
        <taxon>Bacteria</taxon>
        <taxon>Bacillati</taxon>
        <taxon>Actinomycetota</taxon>
        <taxon>Actinomycetes</taxon>
        <taxon>Streptosporangiales</taxon>
        <taxon>Streptosporangiaceae</taxon>
        <taxon>Microbispora</taxon>
    </lineage>
</organism>
<dbReference type="Pfam" id="PF17806">
    <property type="entry name" value="SO_alpha_A3"/>
    <property type="match status" value="1"/>
</dbReference>
<name>A0A5N6BKP0_9ACTN</name>
<dbReference type="InterPro" id="IPR041854">
    <property type="entry name" value="BFD-like_2Fe2S-bd_dom_sf"/>
</dbReference>
<feature type="domain" description="SoxA A3" evidence="3">
    <location>
        <begin position="2"/>
        <end position="86"/>
    </location>
</feature>
<proteinExistence type="predicted"/>
<evidence type="ECO:0000256" key="2">
    <source>
        <dbReference type="SAM" id="MobiDB-lite"/>
    </source>
</evidence>
<dbReference type="GO" id="GO:0016491">
    <property type="term" value="F:oxidoreductase activity"/>
    <property type="evidence" value="ECO:0007669"/>
    <property type="project" value="UniProtKB-KW"/>
</dbReference>
<feature type="compositionally biased region" description="Gly residues" evidence="2">
    <location>
        <begin position="102"/>
        <end position="116"/>
    </location>
</feature>
<dbReference type="AlphaFoldDB" id="A0A5N6BKP0"/>
<reference evidence="4 5" key="1">
    <citation type="submission" date="2019-10" db="EMBL/GenBank/DDBJ databases">
        <title>Nonomuraea sp. nov., isolated from Phyllanthus amarus.</title>
        <authorList>
            <person name="Klykleung N."/>
            <person name="Tanasupawat S."/>
        </authorList>
    </citation>
    <scope>NUCLEOTIDE SEQUENCE [LARGE SCALE GENOMIC DNA]</scope>
    <source>
        <strain evidence="4 5">CR1-09</strain>
    </source>
</reference>
<evidence type="ECO:0000256" key="1">
    <source>
        <dbReference type="ARBA" id="ARBA00023002"/>
    </source>
</evidence>
<dbReference type="Proteomes" id="UP000313066">
    <property type="component" value="Unassembled WGS sequence"/>
</dbReference>
<dbReference type="InterPro" id="IPR041117">
    <property type="entry name" value="SoxA_A3"/>
</dbReference>
<dbReference type="RefSeq" id="WP_139579138.1">
    <property type="nucleotide sequence ID" value="NZ_VDMA02000022.1"/>
</dbReference>
<keyword evidence="1" id="KW-0560">Oxidoreductase</keyword>
<sequence>MGKTIICPCHDVTVEDIRAMYAAGYTHPETLKRATAVFMGPCQGKHCAGPVMELLRELSGGDEGRVSRRPTARPPLRPVLLGVLAGAAGPSAGPPAQTGPETGPGTGAASGATGGA</sequence>
<evidence type="ECO:0000313" key="5">
    <source>
        <dbReference type="Proteomes" id="UP000313066"/>
    </source>
</evidence>
<protein>
    <submittedName>
        <fullName evidence="4">(2Fe-2S)-binding protein</fullName>
    </submittedName>
</protein>
<feature type="region of interest" description="Disordered" evidence="2">
    <location>
        <begin position="85"/>
        <end position="116"/>
    </location>
</feature>
<evidence type="ECO:0000313" key="4">
    <source>
        <dbReference type="EMBL" id="KAB8180399.1"/>
    </source>
</evidence>
<dbReference type="Gene3D" id="1.10.10.1100">
    <property type="entry name" value="BFD-like [2Fe-2S]-binding domain"/>
    <property type="match status" value="1"/>
</dbReference>
<accession>A0A5N6BKP0</accession>
<evidence type="ECO:0000259" key="3">
    <source>
        <dbReference type="Pfam" id="PF17806"/>
    </source>
</evidence>